<evidence type="ECO:0000313" key="2">
    <source>
        <dbReference type="Proteomes" id="UP000018692"/>
    </source>
</evidence>
<accession>V8ANG0</accession>
<gene>
    <name evidence="1" type="ORF">N568_0111950</name>
</gene>
<comment type="caution">
    <text evidence="1">The sequence shown here is derived from an EMBL/GenBank/DDBJ whole genome shotgun (WGS) entry which is preliminary data.</text>
</comment>
<dbReference type="PATRIC" id="fig|1380772.3.peg.2276"/>
<dbReference type="Proteomes" id="UP000018692">
    <property type="component" value="Unassembled WGS sequence"/>
</dbReference>
<dbReference type="AlphaFoldDB" id="V8ANG0"/>
<protein>
    <submittedName>
        <fullName evidence="1">Uncharacterized protein</fullName>
    </submittedName>
</protein>
<evidence type="ECO:0000313" key="1">
    <source>
        <dbReference type="EMBL" id="ETD03711.1"/>
    </source>
</evidence>
<name>V8ANG0_9LACT</name>
<organism evidence="1 2">
    <name type="scientific">Lactococcus garvieae TRF1</name>
    <dbReference type="NCBI Taxonomy" id="1380772"/>
    <lineage>
        <taxon>Bacteria</taxon>
        <taxon>Bacillati</taxon>
        <taxon>Bacillota</taxon>
        <taxon>Bacilli</taxon>
        <taxon>Lactobacillales</taxon>
        <taxon>Streptococcaceae</taxon>
        <taxon>Lactococcus</taxon>
    </lineage>
</organism>
<dbReference type="EMBL" id="AVFE01000082">
    <property type="protein sequence ID" value="ETD03711.1"/>
    <property type="molecule type" value="Genomic_DNA"/>
</dbReference>
<reference evidence="1 2" key="1">
    <citation type="submission" date="2013-07" db="EMBL/GenBank/DDBJ databases">
        <title>Isolation of Lactococcus garvieae strain TRF1 from the fecal material of a timber rattlesnake.</title>
        <authorList>
            <person name="McLaughlin R.W."/>
            <person name="Cochran P.A."/>
            <person name="Dowd S.E."/>
        </authorList>
    </citation>
    <scope>NUCLEOTIDE SEQUENCE [LARGE SCALE GENOMIC DNA]</scope>
    <source>
        <strain evidence="1 2">TRF1</strain>
    </source>
</reference>
<proteinExistence type="predicted"/>
<sequence length="45" mass="5124">MSTPERQGELAQTLLQAFENAMREVTNNYSQYITLKIENGGQYNA</sequence>